<dbReference type="Pfam" id="PF01554">
    <property type="entry name" value="MatE"/>
    <property type="match status" value="2"/>
</dbReference>
<protein>
    <submittedName>
        <fullName evidence="8">MATE family efflux transporter</fullName>
    </submittedName>
</protein>
<evidence type="ECO:0000256" key="5">
    <source>
        <dbReference type="ARBA" id="ARBA00022989"/>
    </source>
</evidence>
<feature type="transmembrane region" description="Helical" evidence="7">
    <location>
        <begin position="203"/>
        <end position="223"/>
    </location>
</feature>
<keyword evidence="5 7" id="KW-1133">Transmembrane helix</keyword>
<evidence type="ECO:0000256" key="7">
    <source>
        <dbReference type="SAM" id="Phobius"/>
    </source>
</evidence>
<reference evidence="8" key="1">
    <citation type="submission" date="2021-10" db="EMBL/GenBank/DDBJ databases">
        <title>Anaerobic single-cell dispensing facilitates the cultivation of human gut bacteria.</title>
        <authorList>
            <person name="Afrizal A."/>
        </authorList>
    </citation>
    <scope>NUCLEOTIDE SEQUENCE</scope>
    <source>
        <strain evidence="8">CLA-AA-H272</strain>
    </source>
</reference>
<dbReference type="GO" id="GO:0005886">
    <property type="term" value="C:plasma membrane"/>
    <property type="evidence" value="ECO:0007669"/>
    <property type="project" value="UniProtKB-SubCell"/>
</dbReference>
<dbReference type="Proteomes" id="UP001199319">
    <property type="component" value="Unassembled WGS sequence"/>
</dbReference>
<evidence type="ECO:0000256" key="3">
    <source>
        <dbReference type="ARBA" id="ARBA00022475"/>
    </source>
</evidence>
<comment type="subcellular location">
    <subcellularLocation>
        <location evidence="1">Cell membrane</location>
        <topology evidence="1">Multi-pass membrane protein</topology>
    </subcellularLocation>
</comment>
<feature type="transmembrane region" description="Helical" evidence="7">
    <location>
        <begin position="108"/>
        <end position="128"/>
    </location>
</feature>
<feature type="transmembrane region" description="Helical" evidence="7">
    <location>
        <begin position="332"/>
        <end position="351"/>
    </location>
</feature>
<dbReference type="InterPro" id="IPR002528">
    <property type="entry name" value="MATE_fam"/>
</dbReference>
<dbReference type="PANTHER" id="PTHR43549">
    <property type="entry name" value="MULTIDRUG RESISTANCE PROTEIN YPNP-RELATED"/>
    <property type="match status" value="1"/>
</dbReference>
<feature type="transmembrane region" description="Helical" evidence="7">
    <location>
        <begin position="176"/>
        <end position="197"/>
    </location>
</feature>
<dbReference type="NCBIfam" id="TIGR00797">
    <property type="entry name" value="matE"/>
    <property type="match status" value="1"/>
</dbReference>
<feature type="transmembrane region" description="Helical" evidence="7">
    <location>
        <begin position="297"/>
        <end position="320"/>
    </location>
</feature>
<feature type="transmembrane region" description="Helical" evidence="7">
    <location>
        <begin position="21"/>
        <end position="38"/>
    </location>
</feature>
<evidence type="ECO:0000256" key="6">
    <source>
        <dbReference type="ARBA" id="ARBA00023136"/>
    </source>
</evidence>
<organism evidence="8 9">
    <name type="scientific">Brotocaccenecus cirricatena</name>
    <dbReference type="NCBI Taxonomy" id="3064195"/>
    <lineage>
        <taxon>Bacteria</taxon>
        <taxon>Bacillati</taxon>
        <taxon>Bacillota</taxon>
        <taxon>Clostridia</taxon>
        <taxon>Eubacteriales</taxon>
        <taxon>Oscillospiraceae</taxon>
        <taxon>Brotocaccenecus</taxon>
    </lineage>
</organism>
<dbReference type="GO" id="GO:0042910">
    <property type="term" value="F:xenobiotic transmembrane transporter activity"/>
    <property type="evidence" value="ECO:0007669"/>
    <property type="project" value="InterPro"/>
</dbReference>
<dbReference type="RefSeq" id="WP_302930074.1">
    <property type="nucleotide sequence ID" value="NZ_JAJEPW010000085.1"/>
</dbReference>
<sequence>MIFSHHHARARRDVDMTQGSITRHLIQFALPLLAGNVFQQLYNMVDTWVVGNFVSNEAFSAVGTVGPIINMLIGFFMGLSSGAGVVISQYYGAHRPEKVRDTVHTAMVLTLVLCAVFTALGLALIPAMLDLMNTPAEVLPESTAYLSIYFSGITGLLIYNMGSGILRAVGDSRRPFYFLVVSAVLNTGLDLLFVIRFHMGVAGVAWATIIAQAVSAVLVLAVLMRTVLMRTDSCVRVELRRLRVHWDMLKKIVRVGIPAALQMAVTAFSNVFVQSYINHFGADCMSGWTAYTKIDQLMFLPMQSLALSATTFVGQNLGAGDTPRAQQGVRRALGISLAVTAVLMVPVLVLAPQLTAFFNRKAEVVAYGTLLLRYISPFYLLCCINQIYSGALRGAGNSQVPMVIMLGSFVVFRQIYLYIVSHFITNTLLPLAMGYPAGWLVCSAATLLYYRRAALGRQRLVEDN</sequence>
<evidence type="ECO:0000256" key="2">
    <source>
        <dbReference type="ARBA" id="ARBA00022448"/>
    </source>
</evidence>
<feature type="transmembrane region" description="Helical" evidence="7">
    <location>
        <begin position="371"/>
        <end position="388"/>
    </location>
</feature>
<keyword evidence="4 7" id="KW-0812">Transmembrane</keyword>
<dbReference type="CDD" id="cd13138">
    <property type="entry name" value="MATE_yoeA_like"/>
    <property type="match status" value="1"/>
</dbReference>
<dbReference type="PIRSF" id="PIRSF006603">
    <property type="entry name" value="DinF"/>
    <property type="match status" value="1"/>
</dbReference>
<dbReference type="EMBL" id="JAJEPW010000085">
    <property type="protein sequence ID" value="MCC2130949.1"/>
    <property type="molecule type" value="Genomic_DNA"/>
</dbReference>
<keyword evidence="9" id="KW-1185">Reference proteome</keyword>
<feature type="transmembrane region" description="Helical" evidence="7">
    <location>
        <begin position="431"/>
        <end position="450"/>
    </location>
</feature>
<feature type="transmembrane region" description="Helical" evidence="7">
    <location>
        <begin position="58"/>
        <end position="87"/>
    </location>
</feature>
<dbReference type="InterPro" id="IPR048279">
    <property type="entry name" value="MdtK-like"/>
</dbReference>
<evidence type="ECO:0000256" key="4">
    <source>
        <dbReference type="ARBA" id="ARBA00022692"/>
    </source>
</evidence>
<evidence type="ECO:0000313" key="9">
    <source>
        <dbReference type="Proteomes" id="UP001199319"/>
    </source>
</evidence>
<comment type="caution">
    <text evidence="8">The sequence shown here is derived from an EMBL/GenBank/DDBJ whole genome shotgun (WGS) entry which is preliminary data.</text>
</comment>
<feature type="transmembrane region" description="Helical" evidence="7">
    <location>
        <begin position="252"/>
        <end position="277"/>
    </location>
</feature>
<proteinExistence type="predicted"/>
<dbReference type="GO" id="GO:0015297">
    <property type="term" value="F:antiporter activity"/>
    <property type="evidence" value="ECO:0007669"/>
    <property type="project" value="InterPro"/>
</dbReference>
<accession>A0AAE3AGG1</accession>
<keyword evidence="6 7" id="KW-0472">Membrane</keyword>
<keyword evidence="2" id="KW-0813">Transport</keyword>
<keyword evidence="3" id="KW-1003">Cell membrane</keyword>
<feature type="transmembrane region" description="Helical" evidence="7">
    <location>
        <begin position="400"/>
        <end position="419"/>
    </location>
</feature>
<gene>
    <name evidence="8" type="ORF">LKD37_15835</name>
</gene>
<evidence type="ECO:0000256" key="1">
    <source>
        <dbReference type="ARBA" id="ARBA00004651"/>
    </source>
</evidence>
<dbReference type="AlphaFoldDB" id="A0AAE3AGG1"/>
<feature type="transmembrane region" description="Helical" evidence="7">
    <location>
        <begin position="148"/>
        <end position="169"/>
    </location>
</feature>
<dbReference type="InterPro" id="IPR052031">
    <property type="entry name" value="Membrane_Transporter-Flippase"/>
</dbReference>
<name>A0AAE3AGG1_9FIRM</name>
<evidence type="ECO:0000313" key="8">
    <source>
        <dbReference type="EMBL" id="MCC2130949.1"/>
    </source>
</evidence>
<dbReference type="PANTHER" id="PTHR43549:SF3">
    <property type="entry name" value="MULTIDRUG RESISTANCE PROTEIN YPNP-RELATED"/>
    <property type="match status" value="1"/>
</dbReference>